<dbReference type="InterPro" id="IPR041916">
    <property type="entry name" value="Anti_sigma_zinc_sf"/>
</dbReference>
<dbReference type="AlphaFoldDB" id="A0AAU2GTN8"/>
<sequence>MRPLELHRDVGAYALGVLGVADTFRFEEHLAGCAHCARLLDELGSVEALLAAYARWTPPGVDPVAAPSPGLLHSALGAVVVRLRAQRRRRLGLLVAAAALVVGAPFAALNLMADPAAPHWTATASAPGVTATLAAAPTGFGTDVGLDVGGVRGPAVCTLVAVGRGGEEDTVATWAVRDGAQVTMRGAAALAPADISRFEVRTQDGARLATLTRSG</sequence>
<organism evidence="5">
    <name type="scientific">Streptomyces sp. NBC_00060</name>
    <dbReference type="NCBI Taxonomy" id="2975636"/>
    <lineage>
        <taxon>Bacteria</taxon>
        <taxon>Bacillati</taxon>
        <taxon>Actinomycetota</taxon>
        <taxon>Actinomycetes</taxon>
        <taxon>Kitasatosporales</taxon>
        <taxon>Streptomycetaceae</taxon>
        <taxon>Streptomyces</taxon>
    </lineage>
</organism>
<dbReference type="Pfam" id="PF13490">
    <property type="entry name" value="zf-HC2"/>
    <property type="match status" value="1"/>
</dbReference>
<evidence type="ECO:0000313" key="5">
    <source>
        <dbReference type="EMBL" id="WTU39223.1"/>
    </source>
</evidence>
<reference evidence="5" key="1">
    <citation type="submission" date="2022-10" db="EMBL/GenBank/DDBJ databases">
        <title>The complete genomes of actinobacterial strains from the NBC collection.</title>
        <authorList>
            <person name="Joergensen T.S."/>
            <person name="Alvarez Arevalo M."/>
            <person name="Sterndorff E.B."/>
            <person name="Faurdal D."/>
            <person name="Vuksanovic O."/>
            <person name="Mourched A.-S."/>
            <person name="Charusanti P."/>
            <person name="Shaw S."/>
            <person name="Blin K."/>
            <person name="Weber T."/>
        </authorList>
    </citation>
    <scope>NUCLEOTIDE SEQUENCE</scope>
    <source>
        <strain evidence="5">NBC_00060</strain>
    </source>
</reference>
<dbReference type="Gene3D" id="1.10.10.1320">
    <property type="entry name" value="Anti-sigma factor, zinc-finger domain"/>
    <property type="match status" value="1"/>
</dbReference>
<accession>A0AAU2GTN8</accession>
<keyword evidence="2" id="KW-0804">Transcription</keyword>
<evidence type="ECO:0000256" key="2">
    <source>
        <dbReference type="ARBA" id="ARBA00023163"/>
    </source>
</evidence>
<dbReference type="EMBL" id="CP108253">
    <property type="protein sequence ID" value="WTU39223.1"/>
    <property type="molecule type" value="Genomic_DNA"/>
</dbReference>
<name>A0AAU2GTN8_9ACTN</name>
<evidence type="ECO:0000256" key="1">
    <source>
        <dbReference type="ARBA" id="ARBA00023015"/>
    </source>
</evidence>
<keyword evidence="1" id="KW-0805">Transcription regulation</keyword>
<feature type="domain" description="Putative zinc-finger" evidence="4">
    <location>
        <begin position="7"/>
        <end position="37"/>
    </location>
</feature>
<keyword evidence="3" id="KW-1133">Transmembrane helix</keyword>
<feature type="transmembrane region" description="Helical" evidence="3">
    <location>
        <begin position="91"/>
        <end position="113"/>
    </location>
</feature>
<keyword evidence="3" id="KW-0812">Transmembrane</keyword>
<dbReference type="InterPro" id="IPR027383">
    <property type="entry name" value="Znf_put"/>
</dbReference>
<evidence type="ECO:0000256" key="3">
    <source>
        <dbReference type="SAM" id="Phobius"/>
    </source>
</evidence>
<evidence type="ECO:0000259" key="4">
    <source>
        <dbReference type="Pfam" id="PF13490"/>
    </source>
</evidence>
<protein>
    <submittedName>
        <fullName evidence="5">Zf-HC2 domain-containing protein</fullName>
    </submittedName>
</protein>
<proteinExistence type="predicted"/>
<gene>
    <name evidence="5" type="ORF">OHV25_06360</name>
</gene>
<keyword evidence="3" id="KW-0472">Membrane</keyword>